<evidence type="ECO:0000256" key="4">
    <source>
        <dbReference type="ARBA" id="ARBA00022777"/>
    </source>
</evidence>
<dbReference type="Proteomes" id="UP000324705">
    <property type="component" value="Chromosome 3B"/>
</dbReference>
<dbReference type="GO" id="GO:0005634">
    <property type="term" value="C:nucleus"/>
    <property type="evidence" value="ECO:0007669"/>
    <property type="project" value="TreeGrafter"/>
</dbReference>
<dbReference type="AlphaFoldDB" id="A0A9R1QC37"/>
<evidence type="ECO:0000256" key="2">
    <source>
        <dbReference type="ARBA" id="ARBA00022679"/>
    </source>
</evidence>
<keyword evidence="7" id="KW-1185">Reference proteome</keyword>
<proteinExistence type="predicted"/>
<evidence type="ECO:0000256" key="5">
    <source>
        <dbReference type="ARBA" id="ARBA00022840"/>
    </source>
</evidence>
<dbReference type="GO" id="GO:0009742">
    <property type="term" value="P:brassinosteroid mediated signaling pathway"/>
    <property type="evidence" value="ECO:0007669"/>
    <property type="project" value="TreeGrafter"/>
</dbReference>
<dbReference type="GO" id="GO:0030154">
    <property type="term" value="P:cell differentiation"/>
    <property type="evidence" value="ECO:0007669"/>
    <property type="project" value="TreeGrafter"/>
</dbReference>
<keyword evidence="1" id="KW-0723">Serine/threonine-protein kinase</keyword>
<keyword evidence="4" id="KW-0418">Kinase</keyword>
<dbReference type="GO" id="GO:0005524">
    <property type="term" value="F:ATP binding"/>
    <property type="evidence" value="ECO:0007669"/>
    <property type="project" value="UniProtKB-KW"/>
</dbReference>
<keyword evidence="3" id="KW-0547">Nucleotide-binding</keyword>
<dbReference type="PANTHER" id="PTHR24057">
    <property type="entry name" value="GLYCOGEN SYNTHASE KINASE-3 ALPHA"/>
    <property type="match status" value="1"/>
</dbReference>
<evidence type="ECO:0000313" key="6">
    <source>
        <dbReference type="EMBL" id="VAH74304.1"/>
    </source>
</evidence>
<evidence type="ECO:0000313" key="7">
    <source>
        <dbReference type="Proteomes" id="UP000324705"/>
    </source>
</evidence>
<name>A0A9R1QC37_TRITD</name>
<evidence type="ECO:0008006" key="8">
    <source>
        <dbReference type="Google" id="ProtNLM"/>
    </source>
</evidence>
<dbReference type="Gene3D" id="1.10.510.10">
    <property type="entry name" value="Transferase(Phosphotransferase) domain 1"/>
    <property type="match status" value="1"/>
</dbReference>
<accession>A0A9R1QC37</accession>
<dbReference type="EMBL" id="LT934116">
    <property type="protein sequence ID" value="VAH74304.1"/>
    <property type="molecule type" value="Genomic_DNA"/>
</dbReference>
<organism evidence="6 7">
    <name type="scientific">Triticum turgidum subsp. durum</name>
    <name type="common">Durum wheat</name>
    <name type="synonym">Triticum durum</name>
    <dbReference type="NCBI Taxonomy" id="4567"/>
    <lineage>
        <taxon>Eukaryota</taxon>
        <taxon>Viridiplantae</taxon>
        <taxon>Streptophyta</taxon>
        <taxon>Embryophyta</taxon>
        <taxon>Tracheophyta</taxon>
        <taxon>Spermatophyta</taxon>
        <taxon>Magnoliopsida</taxon>
        <taxon>Liliopsida</taxon>
        <taxon>Poales</taxon>
        <taxon>Poaceae</taxon>
        <taxon>BOP clade</taxon>
        <taxon>Pooideae</taxon>
        <taxon>Triticodae</taxon>
        <taxon>Triticeae</taxon>
        <taxon>Triticinae</taxon>
        <taxon>Triticum</taxon>
    </lineage>
</organism>
<protein>
    <recommendedName>
        <fullName evidence="8">Shaggy-related protein kinase eta</fullName>
    </recommendedName>
</protein>
<keyword evidence="2" id="KW-0808">Transferase</keyword>
<gene>
    <name evidence="6" type="ORF">TRITD_3Bv1G056460</name>
</gene>
<evidence type="ECO:0000256" key="3">
    <source>
        <dbReference type="ARBA" id="ARBA00022741"/>
    </source>
</evidence>
<dbReference type="GO" id="GO:0005737">
    <property type="term" value="C:cytoplasm"/>
    <property type="evidence" value="ECO:0007669"/>
    <property type="project" value="TreeGrafter"/>
</dbReference>
<dbReference type="InterPro" id="IPR050591">
    <property type="entry name" value="GSK-3"/>
</dbReference>
<dbReference type="PANTHER" id="PTHR24057:SF5">
    <property type="entry name" value="SHAGGY-RELATED PROTEIN KINASE IOTA-RELATED"/>
    <property type="match status" value="1"/>
</dbReference>
<evidence type="ECO:0000256" key="1">
    <source>
        <dbReference type="ARBA" id="ARBA00022527"/>
    </source>
</evidence>
<dbReference type="Gramene" id="TRITD3Bv1G056460.2">
    <property type="protein sequence ID" value="TRITD3Bv1G056460.2"/>
    <property type="gene ID" value="TRITD3Bv1G056460"/>
</dbReference>
<sequence length="100" mass="11456">MNPNYTEFRFPQIKAHPWHKIFHKRMPAEAIDLASRLLQYSPNLRCTVMSYVSRMHACRMAAHSLLCSTSLANASPELINRLVPEHVRRQNGLNFAHAGS</sequence>
<keyword evidence="5" id="KW-0067">ATP-binding</keyword>
<dbReference type="GO" id="GO:0004674">
    <property type="term" value="F:protein serine/threonine kinase activity"/>
    <property type="evidence" value="ECO:0007669"/>
    <property type="project" value="UniProtKB-KW"/>
</dbReference>
<reference evidence="6 7" key="1">
    <citation type="submission" date="2017-09" db="EMBL/GenBank/DDBJ databases">
        <authorList>
            <consortium name="International Durum Wheat Genome Sequencing Consortium (IDWGSC)"/>
            <person name="Milanesi L."/>
        </authorList>
    </citation>
    <scope>NUCLEOTIDE SEQUENCE [LARGE SCALE GENOMIC DNA]</scope>
    <source>
        <strain evidence="7">cv. Svevo</strain>
    </source>
</reference>